<dbReference type="EMBL" id="CDMZ01005952">
    <property type="protein sequence ID" value="CEM56195.1"/>
    <property type="molecule type" value="Genomic_DNA"/>
</dbReference>
<evidence type="ECO:0000256" key="1">
    <source>
        <dbReference type="ARBA" id="ARBA00004120"/>
    </source>
</evidence>
<evidence type="ECO:0000256" key="7">
    <source>
        <dbReference type="ARBA" id="ARBA00022840"/>
    </source>
</evidence>
<dbReference type="PhylomeDB" id="A0A0G4IG39"/>
<evidence type="ECO:0000256" key="11">
    <source>
        <dbReference type="SAM" id="Coils"/>
    </source>
</evidence>
<dbReference type="PROSITE" id="PS51221">
    <property type="entry name" value="TTL"/>
    <property type="match status" value="1"/>
</dbReference>
<keyword evidence="11" id="KW-0175">Coiled coil</keyword>
<dbReference type="FunFam" id="3.30.470.20:FF:000033">
    <property type="entry name" value="Probable tubulin polyglutamylase TTLL1"/>
    <property type="match status" value="1"/>
</dbReference>
<name>A0A0G4IG39_9ALVE</name>
<dbReference type="PANTHER" id="PTHR12241">
    <property type="entry name" value="TUBULIN POLYGLUTAMYLASE"/>
    <property type="match status" value="1"/>
</dbReference>
<evidence type="ECO:0000256" key="4">
    <source>
        <dbReference type="ARBA" id="ARBA00022598"/>
    </source>
</evidence>
<dbReference type="GO" id="GO:0000226">
    <property type="term" value="P:microtubule cytoskeleton organization"/>
    <property type="evidence" value="ECO:0007669"/>
    <property type="project" value="TreeGrafter"/>
</dbReference>
<dbReference type="PANTHER" id="PTHR12241:SF31">
    <property type="entry name" value="POLYGLUTAMYLASE COMPLEX SUBUNIT TTLL1"/>
    <property type="match status" value="1"/>
</dbReference>
<comment type="similarity">
    <text evidence="2">Belongs to the tubulin polyglutamylase family.</text>
</comment>
<keyword evidence="5" id="KW-0493">Microtubule</keyword>
<dbReference type="GO" id="GO:0070740">
    <property type="term" value="F:tubulin-glutamic acid ligase activity"/>
    <property type="evidence" value="ECO:0007669"/>
    <property type="project" value="TreeGrafter"/>
</dbReference>
<keyword evidence="4" id="KW-0436">Ligase</keyword>
<evidence type="ECO:0000256" key="2">
    <source>
        <dbReference type="ARBA" id="ARBA00006118"/>
    </source>
</evidence>
<keyword evidence="9" id="KW-0206">Cytoskeleton</keyword>
<organism evidence="12">
    <name type="scientific">Chromera velia CCMP2878</name>
    <dbReference type="NCBI Taxonomy" id="1169474"/>
    <lineage>
        <taxon>Eukaryota</taxon>
        <taxon>Sar</taxon>
        <taxon>Alveolata</taxon>
        <taxon>Colpodellida</taxon>
        <taxon>Chromeraceae</taxon>
        <taxon>Chromera</taxon>
    </lineage>
</organism>
<evidence type="ECO:0000256" key="8">
    <source>
        <dbReference type="ARBA" id="ARBA00023069"/>
    </source>
</evidence>
<keyword evidence="6" id="KW-0547">Nucleotide-binding</keyword>
<reference evidence="12" key="1">
    <citation type="submission" date="2014-11" db="EMBL/GenBank/DDBJ databases">
        <authorList>
            <person name="Otto D Thomas"/>
            <person name="Naeem Raeece"/>
        </authorList>
    </citation>
    <scope>NUCLEOTIDE SEQUENCE</scope>
</reference>
<proteinExistence type="inferred from homology"/>
<evidence type="ECO:0008006" key="13">
    <source>
        <dbReference type="Google" id="ProtNLM"/>
    </source>
</evidence>
<evidence type="ECO:0000256" key="5">
    <source>
        <dbReference type="ARBA" id="ARBA00022701"/>
    </source>
</evidence>
<evidence type="ECO:0000313" key="12">
    <source>
        <dbReference type="EMBL" id="CEM56195.1"/>
    </source>
</evidence>
<feature type="coiled-coil region" evidence="11">
    <location>
        <begin position="74"/>
        <end position="101"/>
    </location>
</feature>
<dbReference type="Pfam" id="PF03133">
    <property type="entry name" value="TTL"/>
    <property type="match status" value="1"/>
</dbReference>
<dbReference type="SUPFAM" id="SSF56059">
    <property type="entry name" value="Glutathione synthetase ATP-binding domain-like"/>
    <property type="match status" value="1"/>
</dbReference>
<dbReference type="Gene3D" id="3.30.470.20">
    <property type="entry name" value="ATP-grasp fold, B domain"/>
    <property type="match status" value="1"/>
</dbReference>
<evidence type="ECO:0000256" key="3">
    <source>
        <dbReference type="ARBA" id="ARBA00022490"/>
    </source>
</evidence>
<evidence type="ECO:0000256" key="10">
    <source>
        <dbReference type="ARBA" id="ARBA00023273"/>
    </source>
</evidence>
<evidence type="ECO:0000256" key="9">
    <source>
        <dbReference type="ARBA" id="ARBA00023212"/>
    </source>
</evidence>
<dbReference type="GO" id="GO:0036064">
    <property type="term" value="C:ciliary basal body"/>
    <property type="evidence" value="ECO:0007669"/>
    <property type="project" value="TreeGrafter"/>
</dbReference>
<protein>
    <recommendedName>
        <fullName evidence="13">Tubulin--tyrosine ligase-like protein 9</fullName>
    </recommendedName>
</protein>
<dbReference type="VEuPathDB" id="CryptoDB:Cvel_2513"/>
<keyword evidence="10" id="KW-0966">Cell projection</keyword>
<keyword evidence="8" id="KW-0969">Cilium</keyword>
<keyword evidence="7" id="KW-0067">ATP-binding</keyword>
<comment type="subcellular location">
    <subcellularLocation>
        <location evidence="1">Cytoplasm</location>
        <location evidence="1">Cytoskeleton</location>
        <location evidence="1">Cilium basal body</location>
    </subcellularLocation>
</comment>
<dbReference type="AlphaFoldDB" id="A0A0G4IG39"/>
<dbReference type="GO" id="GO:0005874">
    <property type="term" value="C:microtubule"/>
    <property type="evidence" value="ECO:0007669"/>
    <property type="project" value="UniProtKB-KW"/>
</dbReference>
<dbReference type="GO" id="GO:0005524">
    <property type="term" value="F:ATP binding"/>
    <property type="evidence" value="ECO:0007669"/>
    <property type="project" value="UniProtKB-KW"/>
</dbReference>
<dbReference type="InterPro" id="IPR004344">
    <property type="entry name" value="TTL/TTLL_fam"/>
</dbReference>
<dbReference type="GO" id="GO:0015631">
    <property type="term" value="F:tubulin binding"/>
    <property type="evidence" value="ECO:0007669"/>
    <property type="project" value="TreeGrafter"/>
</dbReference>
<gene>
    <name evidence="12" type="ORF">Cvel_2513</name>
</gene>
<evidence type="ECO:0000256" key="6">
    <source>
        <dbReference type="ARBA" id="ARBA00022741"/>
    </source>
</evidence>
<accession>A0A0G4IG39</accession>
<keyword evidence="3" id="KW-0963">Cytoplasm</keyword>
<sequence>MKWKSDFDKYVITVSCESRGWAKTTSDDEWNIFWANTQSVRHLFNPDTGKRLREDQILNHFPNHYELTRKDLMVKNLKRYRREKERELQFLLKDNQREKEMGTTGEATSTFGGRNLSCPEDRGFLDFVPASYLLPTDYSLFLEEYRKNPTATWIMKPANKAQGRGIFLVSRLGQLKKWSKLHNSKNPFQAIPMREPYIISRYIERPFLVGGKKFDLRLYVLVTSYRPLKVYLFREGFARFCTENYTRDVVDFENLMMHLTNVAVQKHAEDYNETHGGKWSLDNLRLFLESCRGKEKTDKLFENILVIVVASLKAVQSVMINDKHCFECYGYDVLIDSQLKPWLVEVNASPSLSTTTEEDRLLKTRLISDILAVVVPPSLDEGFLKIGASWNQARHVGGLDLIVDEGNPSSAPFDSDLLTRRGVSRTGRQTPFLR</sequence>